<keyword evidence="3" id="KW-1185">Reference proteome</keyword>
<evidence type="ECO:0000313" key="3">
    <source>
        <dbReference type="Proteomes" id="UP000192610"/>
    </source>
</evidence>
<dbReference type="PANTHER" id="PTHR43546:SF3">
    <property type="entry name" value="UPF0173 METAL-DEPENDENT HYDROLASE MJ1163"/>
    <property type="match status" value="1"/>
</dbReference>
<dbReference type="AlphaFoldDB" id="A0A1V9E1T2"/>
<feature type="domain" description="Metallo-beta-lactamase" evidence="1">
    <location>
        <begin position="7"/>
        <end position="191"/>
    </location>
</feature>
<dbReference type="InterPro" id="IPR050114">
    <property type="entry name" value="UPF0173_UPF0282_UlaG_hydrolase"/>
</dbReference>
<keyword evidence="2" id="KW-0378">Hydrolase</keyword>
<protein>
    <submittedName>
        <fullName evidence="2">Hydrolase</fullName>
    </submittedName>
</protein>
<dbReference type="InterPro" id="IPR001279">
    <property type="entry name" value="Metallo-B-lactamas"/>
</dbReference>
<organism evidence="2 3">
    <name type="scientific">Niastella yeongjuensis</name>
    <dbReference type="NCBI Taxonomy" id="354355"/>
    <lineage>
        <taxon>Bacteria</taxon>
        <taxon>Pseudomonadati</taxon>
        <taxon>Bacteroidota</taxon>
        <taxon>Chitinophagia</taxon>
        <taxon>Chitinophagales</taxon>
        <taxon>Chitinophagaceae</taxon>
        <taxon>Niastella</taxon>
    </lineage>
</organism>
<name>A0A1V9E1T2_9BACT</name>
<dbReference type="Pfam" id="PF12706">
    <property type="entry name" value="Lactamase_B_2"/>
    <property type="match status" value="1"/>
</dbReference>
<proteinExistence type="predicted"/>
<dbReference type="OrthoDB" id="9789133at2"/>
<dbReference type="RefSeq" id="WP_081204359.1">
    <property type="nucleotide sequence ID" value="NZ_FOCZ01000003.1"/>
</dbReference>
<dbReference type="NCBIfam" id="NF001911">
    <property type="entry name" value="PRK00685.1"/>
    <property type="match status" value="1"/>
</dbReference>
<evidence type="ECO:0000313" key="2">
    <source>
        <dbReference type="EMBL" id="OQP39855.1"/>
    </source>
</evidence>
<dbReference type="STRING" id="354355.SAMN05660816_02081"/>
<evidence type="ECO:0000259" key="1">
    <source>
        <dbReference type="SMART" id="SM00849"/>
    </source>
</evidence>
<comment type="caution">
    <text evidence="2">The sequence shown here is derived from an EMBL/GenBank/DDBJ whole genome shotgun (WGS) entry which is preliminary data.</text>
</comment>
<dbReference type="EMBL" id="LVXG01000078">
    <property type="protein sequence ID" value="OQP39855.1"/>
    <property type="molecule type" value="Genomic_DNA"/>
</dbReference>
<reference evidence="3" key="1">
    <citation type="submission" date="2016-04" db="EMBL/GenBank/DDBJ databases">
        <authorList>
            <person name="Chen L."/>
            <person name="Zhuang W."/>
            <person name="Wang G."/>
        </authorList>
    </citation>
    <scope>NUCLEOTIDE SEQUENCE [LARGE SCALE GENOMIC DNA]</scope>
    <source>
        <strain evidence="3">17621</strain>
    </source>
</reference>
<dbReference type="Gene3D" id="3.60.15.10">
    <property type="entry name" value="Ribonuclease Z/Hydroxyacylglutathione hydrolase-like"/>
    <property type="match status" value="1"/>
</dbReference>
<accession>A0A1V9E1T2</accession>
<sequence length="235" mass="25677">MNFTFYGHSCFSVEIKGTKLLFDPFITPNELANKVVNADTVEADYILVSHGHADHTADLVSIAKRTGAKVVCNYEIYEWLGKQGVTNVHPMNTGGKWNFGDFAVKMVVAQHSSGLPDGSYGGNPVGFIVTSEAGNFYYSGDTALTLDMQLVPTWAELNFAVLPIGSNFTMDVEDAVRCAAMIKCQQIIGVHYDTFGYIKIDQAAAKKAFADTSCVLHLPKIGETVDMKNQKGFTR</sequence>
<dbReference type="Proteomes" id="UP000192610">
    <property type="component" value="Unassembled WGS sequence"/>
</dbReference>
<dbReference type="SUPFAM" id="SSF56281">
    <property type="entry name" value="Metallo-hydrolase/oxidoreductase"/>
    <property type="match status" value="1"/>
</dbReference>
<dbReference type="GO" id="GO:0016787">
    <property type="term" value="F:hydrolase activity"/>
    <property type="evidence" value="ECO:0007669"/>
    <property type="project" value="UniProtKB-KW"/>
</dbReference>
<dbReference type="PANTHER" id="PTHR43546">
    <property type="entry name" value="UPF0173 METAL-DEPENDENT HYDROLASE MJ1163-RELATED"/>
    <property type="match status" value="1"/>
</dbReference>
<dbReference type="InterPro" id="IPR036866">
    <property type="entry name" value="RibonucZ/Hydroxyglut_hydro"/>
</dbReference>
<dbReference type="SMART" id="SM00849">
    <property type="entry name" value="Lactamase_B"/>
    <property type="match status" value="1"/>
</dbReference>
<gene>
    <name evidence="2" type="ORF">A4H97_16675</name>
</gene>